<dbReference type="EMBL" id="GALX01002557">
    <property type="protein sequence ID" value="JAB65909.1"/>
    <property type="molecule type" value="Transcribed_RNA"/>
</dbReference>
<organism evidence="1">
    <name type="scientific">Anoplophora glabripennis</name>
    <name type="common">Asian longhorn beetle</name>
    <name type="synonym">Anoplophora nobilis</name>
    <dbReference type="NCBI Taxonomy" id="217634"/>
    <lineage>
        <taxon>Eukaryota</taxon>
        <taxon>Metazoa</taxon>
        <taxon>Ecdysozoa</taxon>
        <taxon>Arthropoda</taxon>
        <taxon>Hexapoda</taxon>
        <taxon>Insecta</taxon>
        <taxon>Pterygota</taxon>
        <taxon>Neoptera</taxon>
        <taxon>Endopterygota</taxon>
        <taxon>Coleoptera</taxon>
        <taxon>Polyphaga</taxon>
        <taxon>Cucujiformia</taxon>
        <taxon>Chrysomeloidea</taxon>
        <taxon>Cerambycidae</taxon>
        <taxon>Lamiinae</taxon>
        <taxon>Lamiini</taxon>
        <taxon>Anoplophora</taxon>
    </lineage>
</organism>
<evidence type="ECO:0000313" key="1">
    <source>
        <dbReference type="EMBL" id="JAB65909.1"/>
    </source>
</evidence>
<reference evidence="1" key="1">
    <citation type="submission" date="2013-07" db="EMBL/GenBank/DDBJ databases">
        <title>Midgut Transcriptome Profiling of Anoplphora glabripennis, a Lignocellulose Degrading, Wood-Boring Cerambycid.</title>
        <authorList>
            <person name="Scully E.D."/>
            <person name="Hoover K."/>
            <person name="Carlson J.E."/>
            <person name="Tien M."/>
            <person name="Geib S.M."/>
        </authorList>
    </citation>
    <scope>NUCLEOTIDE SEQUENCE</scope>
</reference>
<name>V5GP66_ANOGL</name>
<proteinExistence type="predicted"/>
<feature type="non-terminal residue" evidence="1">
    <location>
        <position position="1"/>
    </location>
</feature>
<sequence length="197" mass="23287">NLNWKEHCFNLIAKLNSVSYMFRRLKMVLTSHQLISLYYAQVESRLRYGILFWGMSTLSSDVFVVQKRILRLIANIHFLDSCRDVFKKYKILTLCSLFIVESAVYVFMNKQKFSLNSEIHHYNTRNCNKFRLPFCKYNISRKSPNCLAIKIYNHLPSEITDSLTQGVFKSKLKKFLLERSLYGLDEFFAVDYTGTDK</sequence>
<dbReference type="AlphaFoldDB" id="V5GP66"/>
<protein>
    <submittedName>
        <fullName evidence="1">Uncharacterized protein</fullName>
    </submittedName>
</protein>
<accession>V5GP66</accession>